<dbReference type="PANTHER" id="PTHR46264:SF4">
    <property type="entry name" value="TYROSINE--TRNA LIGASE, CYTOPLASMIC"/>
    <property type="match status" value="1"/>
</dbReference>
<evidence type="ECO:0000256" key="2">
    <source>
        <dbReference type="ARBA" id="ARBA00033323"/>
    </source>
</evidence>
<evidence type="ECO:0000313" key="4">
    <source>
        <dbReference type="EMBL" id="EQD54161.1"/>
    </source>
</evidence>
<dbReference type="GO" id="GO:0004831">
    <property type="term" value="F:tyrosine-tRNA ligase activity"/>
    <property type="evidence" value="ECO:0007669"/>
    <property type="project" value="UniProtKB-EC"/>
</dbReference>
<dbReference type="GO" id="GO:0006437">
    <property type="term" value="P:tyrosyl-tRNA aminoacylation"/>
    <property type="evidence" value="ECO:0007669"/>
    <property type="project" value="TreeGrafter"/>
</dbReference>
<sequence>MSKSDPASGIPMPVDPEVLRARIAGAFCPAQVADGNPVVEAVRYIVFPWDGRLEVDRPAKFGGPLVFASEAEFRAAWTAGGLHPQDLKAAVAAALNRRLEPVRAYFAAHPDLGPASFQAPPAPPTAG</sequence>
<dbReference type="EMBL" id="AUZY01006491">
    <property type="protein sequence ID" value="EQD54161.1"/>
    <property type="molecule type" value="Genomic_DNA"/>
</dbReference>
<dbReference type="PANTHER" id="PTHR46264">
    <property type="entry name" value="TYROSINE-TRNA LIGASE"/>
    <property type="match status" value="1"/>
</dbReference>
<dbReference type="AlphaFoldDB" id="T1A0V8"/>
<name>T1A0V8_9ZZZZ</name>
<keyword evidence="4" id="KW-0436">Ligase</keyword>
<dbReference type="GO" id="GO:0005737">
    <property type="term" value="C:cytoplasm"/>
    <property type="evidence" value="ECO:0007669"/>
    <property type="project" value="TreeGrafter"/>
</dbReference>
<dbReference type="SUPFAM" id="SSF52374">
    <property type="entry name" value="Nucleotidylyl transferase"/>
    <property type="match status" value="1"/>
</dbReference>
<reference evidence="4" key="1">
    <citation type="submission" date="2013-08" db="EMBL/GenBank/DDBJ databases">
        <authorList>
            <person name="Mendez C."/>
            <person name="Richter M."/>
            <person name="Ferrer M."/>
            <person name="Sanchez J."/>
        </authorList>
    </citation>
    <scope>NUCLEOTIDE SEQUENCE</scope>
</reference>
<organism evidence="4">
    <name type="scientific">mine drainage metagenome</name>
    <dbReference type="NCBI Taxonomy" id="410659"/>
    <lineage>
        <taxon>unclassified sequences</taxon>
        <taxon>metagenomes</taxon>
        <taxon>ecological metagenomes</taxon>
    </lineage>
</organism>
<dbReference type="InterPro" id="IPR050489">
    <property type="entry name" value="Tyr-tRNA_synthase"/>
</dbReference>
<accession>T1A0V8</accession>
<evidence type="ECO:0000256" key="3">
    <source>
        <dbReference type="ARBA" id="ARBA00048248"/>
    </source>
</evidence>
<gene>
    <name evidence="4" type="ORF">B1B_09810</name>
</gene>
<keyword evidence="4" id="KW-0030">Aminoacyl-tRNA synthetase</keyword>
<protein>
    <recommendedName>
        <fullName evidence="1">tyrosine--tRNA ligase</fullName>
        <ecNumber evidence="1">6.1.1.1</ecNumber>
    </recommendedName>
    <alternativeName>
        <fullName evidence="2">Tyrosyl-tRNA synthetase</fullName>
    </alternativeName>
</protein>
<reference evidence="4" key="2">
    <citation type="journal article" date="2014" name="ISME J.">
        <title>Microbial stratification in low pH oxic and suboxic macroscopic growths along an acid mine drainage.</title>
        <authorList>
            <person name="Mendez-Garcia C."/>
            <person name="Mesa V."/>
            <person name="Sprenger R.R."/>
            <person name="Richter M."/>
            <person name="Diez M.S."/>
            <person name="Solano J."/>
            <person name="Bargiela R."/>
            <person name="Golyshina O.V."/>
            <person name="Manteca A."/>
            <person name="Ramos J.L."/>
            <person name="Gallego J.R."/>
            <person name="Llorente I."/>
            <person name="Martins Dos Santos V.A."/>
            <person name="Jensen O.N."/>
            <person name="Pelaez A.I."/>
            <person name="Sanchez J."/>
            <person name="Ferrer M."/>
        </authorList>
    </citation>
    <scope>NUCLEOTIDE SEQUENCE</scope>
</reference>
<comment type="catalytic activity">
    <reaction evidence="3">
        <text>tRNA(Tyr) + L-tyrosine + ATP = L-tyrosyl-tRNA(Tyr) + AMP + diphosphate + H(+)</text>
        <dbReference type="Rhea" id="RHEA:10220"/>
        <dbReference type="Rhea" id="RHEA-COMP:9706"/>
        <dbReference type="Rhea" id="RHEA-COMP:9707"/>
        <dbReference type="ChEBI" id="CHEBI:15378"/>
        <dbReference type="ChEBI" id="CHEBI:30616"/>
        <dbReference type="ChEBI" id="CHEBI:33019"/>
        <dbReference type="ChEBI" id="CHEBI:58315"/>
        <dbReference type="ChEBI" id="CHEBI:78442"/>
        <dbReference type="ChEBI" id="CHEBI:78536"/>
        <dbReference type="ChEBI" id="CHEBI:456215"/>
        <dbReference type="EC" id="6.1.1.1"/>
    </reaction>
</comment>
<dbReference type="EC" id="6.1.1.1" evidence="1"/>
<evidence type="ECO:0000256" key="1">
    <source>
        <dbReference type="ARBA" id="ARBA00013160"/>
    </source>
</evidence>
<proteinExistence type="predicted"/>
<dbReference type="Gene3D" id="1.10.240.10">
    <property type="entry name" value="Tyrosyl-Transfer RNA Synthetase"/>
    <property type="match status" value="1"/>
</dbReference>
<comment type="caution">
    <text evidence="4">The sequence shown here is derived from an EMBL/GenBank/DDBJ whole genome shotgun (WGS) entry which is preliminary data.</text>
</comment>